<evidence type="ECO:0000313" key="1">
    <source>
        <dbReference type="EMBL" id="CAG8516407.1"/>
    </source>
</evidence>
<dbReference type="Proteomes" id="UP000789366">
    <property type="component" value="Unassembled WGS sequence"/>
</dbReference>
<comment type="caution">
    <text evidence="1">The sequence shown here is derived from an EMBL/GenBank/DDBJ whole genome shotgun (WGS) entry which is preliminary data.</text>
</comment>
<proteinExistence type="predicted"/>
<keyword evidence="2" id="KW-1185">Reference proteome</keyword>
<protein>
    <submittedName>
        <fullName evidence="1">11985_t:CDS:1</fullName>
    </submittedName>
</protein>
<name>A0ACA9LBF9_9GLOM</name>
<feature type="non-terminal residue" evidence="1">
    <location>
        <position position="60"/>
    </location>
</feature>
<organism evidence="1 2">
    <name type="scientific">Cetraspora pellucida</name>
    <dbReference type="NCBI Taxonomy" id="1433469"/>
    <lineage>
        <taxon>Eukaryota</taxon>
        <taxon>Fungi</taxon>
        <taxon>Fungi incertae sedis</taxon>
        <taxon>Mucoromycota</taxon>
        <taxon>Glomeromycotina</taxon>
        <taxon>Glomeromycetes</taxon>
        <taxon>Diversisporales</taxon>
        <taxon>Gigasporaceae</taxon>
        <taxon>Cetraspora</taxon>
    </lineage>
</organism>
<gene>
    <name evidence="1" type="ORF">SPELUC_LOCUS3719</name>
</gene>
<sequence length="60" mass="6917">MQENDLVIDESIKESSFSHEYSLSNMNDIDYIDIDEMAIYHVDNMDSSGNMDDTDKSDCM</sequence>
<evidence type="ECO:0000313" key="2">
    <source>
        <dbReference type="Proteomes" id="UP000789366"/>
    </source>
</evidence>
<accession>A0ACA9LBF9</accession>
<reference evidence="1" key="1">
    <citation type="submission" date="2021-06" db="EMBL/GenBank/DDBJ databases">
        <authorList>
            <person name="Kallberg Y."/>
            <person name="Tangrot J."/>
            <person name="Rosling A."/>
        </authorList>
    </citation>
    <scope>NUCLEOTIDE SEQUENCE</scope>
    <source>
        <strain evidence="1">28 12/20/2015</strain>
    </source>
</reference>
<dbReference type="EMBL" id="CAJVPW010002989">
    <property type="protein sequence ID" value="CAG8516407.1"/>
    <property type="molecule type" value="Genomic_DNA"/>
</dbReference>